<proteinExistence type="predicted"/>
<feature type="compositionally biased region" description="Polar residues" evidence="1">
    <location>
        <begin position="65"/>
        <end position="81"/>
    </location>
</feature>
<dbReference type="AlphaFoldDB" id="T0PWL1"/>
<dbReference type="RefSeq" id="XP_008619959.1">
    <property type="nucleotide sequence ID" value="XM_008621737.1"/>
</dbReference>
<keyword evidence="3" id="KW-1185">Reference proteome</keyword>
<feature type="region of interest" description="Disordered" evidence="1">
    <location>
        <begin position="65"/>
        <end position="93"/>
    </location>
</feature>
<feature type="compositionally biased region" description="Basic residues" evidence="1">
    <location>
        <begin position="84"/>
        <end position="93"/>
    </location>
</feature>
<organism evidence="2 3">
    <name type="scientific">Saprolegnia diclina (strain VS20)</name>
    <dbReference type="NCBI Taxonomy" id="1156394"/>
    <lineage>
        <taxon>Eukaryota</taxon>
        <taxon>Sar</taxon>
        <taxon>Stramenopiles</taxon>
        <taxon>Oomycota</taxon>
        <taxon>Saprolegniomycetes</taxon>
        <taxon>Saprolegniales</taxon>
        <taxon>Saprolegniaceae</taxon>
        <taxon>Saprolegnia</taxon>
    </lineage>
</organism>
<evidence type="ECO:0000313" key="3">
    <source>
        <dbReference type="Proteomes" id="UP000030762"/>
    </source>
</evidence>
<reference evidence="2 3" key="1">
    <citation type="submission" date="2012-04" db="EMBL/GenBank/DDBJ databases">
        <title>The Genome Sequence of Saprolegnia declina VS20.</title>
        <authorList>
            <consortium name="The Broad Institute Genome Sequencing Platform"/>
            <person name="Russ C."/>
            <person name="Nusbaum C."/>
            <person name="Tyler B."/>
            <person name="van West P."/>
            <person name="Dieguez-Uribeondo J."/>
            <person name="de Bruijn I."/>
            <person name="Tripathy S."/>
            <person name="Jiang R."/>
            <person name="Young S.K."/>
            <person name="Zeng Q."/>
            <person name="Gargeya S."/>
            <person name="Fitzgerald M."/>
            <person name="Haas B."/>
            <person name="Abouelleil A."/>
            <person name="Alvarado L."/>
            <person name="Arachchi H.M."/>
            <person name="Berlin A."/>
            <person name="Chapman S.B."/>
            <person name="Goldberg J."/>
            <person name="Griggs A."/>
            <person name="Gujja S."/>
            <person name="Hansen M."/>
            <person name="Howarth C."/>
            <person name="Imamovic A."/>
            <person name="Larimer J."/>
            <person name="McCowen C."/>
            <person name="Montmayeur A."/>
            <person name="Murphy C."/>
            <person name="Neiman D."/>
            <person name="Pearson M."/>
            <person name="Priest M."/>
            <person name="Roberts A."/>
            <person name="Saif S."/>
            <person name="Shea T."/>
            <person name="Sisk P."/>
            <person name="Sykes S."/>
            <person name="Wortman J."/>
            <person name="Nusbaum C."/>
            <person name="Birren B."/>
        </authorList>
    </citation>
    <scope>NUCLEOTIDE SEQUENCE [LARGE SCALE GENOMIC DNA]</scope>
    <source>
        <strain evidence="2 3">VS20</strain>
    </source>
</reference>
<dbReference type="EMBL" id="JH767226">
    <property type="protein sequence ID" value="EQC26621.1"/>
    <property type="molecule type" value="Genomic_DNA"/>
</dbReference>
<sequence>MLRYNDGISVQSSRASTTTLRYNFGSCAASRFCVATTPAPRLYNGSSVPVVSCYNCTTPMFHLSDGSSVRSPRASTPTPFSQRRQQRPRRLVV</sequence>
<gene>
    <name evidence="2" type="ORF">SDRG_15561</name>
</gene>
<protein>
    <submittedName>
        <fullName evidence="2">Uncharacterized protein</fullName>
    </submittedName>
</protein>
<dbReference type="VEuPathDB" id="FungiDB:SDRG_15561"/>
<dbReference type="Proteomes" id="UP000030762">
    <property type="component" value="Unassembled WGS sequence"/>
</dbReference>
<dbReference type="InParanoid" id="T0PWL1"/>
<evidence type="ECO:0000313" key="2">
    <source>
        <dbReference type="EMBL" id="EQC26621.1"/>
    </source>
</evidence>
<dbReference type="GeneID" id="19956288"/>
<accession>T0PWL1</accession>
<name>T0PWL1_SAPDV</name>
<evidence type="ECO:0000256" key="1">
    <source>
        <dbReference type="SAM" id="MobiDB-lite"/>
    </source>
</evidence>